<proteinExistence type="predicted"/>
<organism evidence="2 3">
    <name type="scientific">Nyctereutes procyonoides</name>
    <name type="common">Raccoon dog</name>
    <name type="synonym">Canis procyonoides</name>
    <dbReference type="NCBI Taxonomy" id="34880"/>
    <lineage>
        <taxon>Eukaryota</taxon>
        <taxon>Metazoa</taxon>
        <taxon>Chordata</taxon>
        <taxon>Craniata</taxon>
        <taxon>Vertebrata</taxon>
        <taxon>Euteleostomi</taxon>
        <taxon>Mammalia</taxon>
        <taxon>Eutheria</taxon>
        <taxon>Laurasiatheria</taxon>
        <taxon>Carnivora</taxon>
        <taxon>Caniformia</taxon>
        <taxon>Canidae</taxon>
        <taxon>Nyctereutes</taxon>
    </lineage>
</organism>
<dbReference type="EMBL" id="CAJHUB010000750">
    <property type="protein sequence ID" value="CAD7680759.1"/>
    <property type="molecule type" value="Genomic_DNA"/>
</dbReference>
<protein>
    <submittedName>
        <fullName evidence="2">(raccoon dog) hypothetical protein</fullName>
    </submittedName>
</protein>
<evidence type="ECO:0000256" key="1">
    <source>
        <dbReference type="SAM" id="MobiDB-lite"/>
    </source>
</evidence>
<reference evidence="2" key="1">
    <citation type="submission" date="2020-12" db="EMBL/GenBank/DDBJ databases">
        <authorList>
            <consortium name="Molecular Ecology Group"/>
        </authorList>
    </citation>
    <scope>NUCLEOTIDE SEQUENCE</scope>
    <source>
        <strain evidence="2">TBG_1078</strain>
    </source>
</reference>
<name>A0A811Z212_NYCPR</name>
<dbReference type="AlphaFoldDB" id="A0A811Z212"/>
<gene>
    <name evidence="2" type="ORF">NYPRO_LOCUS13551</name>
</gene>
<comment type="caution">
    <text evidence="2">The sequence shown here is derived from an EMBL/GenBank/DDBJ whole genome shotgun (WGS) entry which is preliminary data.</text>
</comment>
<evidence type="ECO:0000313" key="3">
    <source>
        <dbReference type="Proteomes" id="UP000645828"/>
    </source>
</evidence>
<accession>A0A811Z212</accession>
<feature type="region of interest" description="Disordered" evidence="1">
    <location>
        <begin position="110"/>
        <end position="160"/>
    </location>
</feature>
<keyword evidence="3" id="KW-1185">Reference proteome</keyword>
<sequence length="213" mass="24533">MNFILNNFYQIVLTFRREPILENNLTSLIEHSHNALEHDRRLRFNNDRMKTIIEHFPYLAQQFLCCLYFDTATASPPKVASDLYAWSDDFYLFMTPKLWSSLARSQTSQTSPRRTVGRSWFFPLPGTPYAPNRKADGDTQGRKGTQPDDQPWRKGRGSWDQPAGGAGTFKMLQALDSLKVSGFEFGGFFPKLSKRREKKVIRKLLGLGNQSLF</sequence>
<evidence type="ECO:0000313" key="2">
    <source>
        <dbReference type="EMBL" id="CAD7680759.1"/>
    </source>
</evidence>
<dbReference type="Proteomes" id="UP000645828">
    <property type="component" value="Unassembled WGS sequence"/>
</dbReference>